<dbReference type="EMBL" id="SPRV01000185">
    <property type="protein sequence ID" value="TIC56424.1"/>
    <property type="molecule type" value="Genomic_DNA"/>
</dbReference>
<proteinExistence type="predicted"/>
<evidence type="ECO:0000313" key="1">
    <source>
        <dbReference type="EMBL" id="TIC56424.1"/>
    </source>
</evidence>
<gene>
    <name evidence="1" type="ORF">E3Q03_04484</name>
</gene>
<reference evidence="1 2" key="1">
    <citation type="submission" date="2019-03" db="EMBL/GenBank/DDBJ databases">
        <title>Sequencing 25 genomes of Wallemia mellicola.</title>
        <authorList>
            <person name="Gostincar C."/>
        </authorList>
    </citation>
    <scope>NUCLEOTIDE SEQUENCE [LARGE SCALE GENOMIC DNA]</scope>
    <source>
        <strain evidence="1 2">EXF-1277</strain>
    </source>
</reference>
<dbReference type="Proteomes" id="UP000305362">
    <property type="component" value="Unassembled WGS sequence"/>
</dbReference>
<sequence>MGPLPLRRQVALEEMEFNRCRSPSDPYVAQQSRNRYAHRLLRHLPNDIDLDSYCMTVYPSELLTLFDETSARP</sequence>
<name>A0AB74K7N4_9BASI</name>
<comment type="caution">
    <text evidence="1">The sequence shown here is derived from an EMBL/GenBank/DDBJ whole genome shotgun (WGS) entry which is preliminary data.</text>
</comment>
<accession>A0AB74K7N4</accession>
<organism evidence="1 2">
    <name type="scientific">Wallemia mellicola</name>
    <dbReference type="NCBI Taxonomy" id="1708541"/>
    <lineage>
        <taxon>Eukaryota</taxon>
        <taxon>Fungi</taxon>
        <taxon>Dikarya</taxon>
        <taxon>Basidiomycota</taxon>
        <taxon>Wallemiomycotina</taxon>
        <taxon>Wallemiomycetes</taxon>
        <taxon>Wallemiales</taxon>
        <taxon>Wallemiaceae</taxon>
        <taxon>Wallemia</taxon>
    </lineage>
</organism>
<protein>
    <submittedName>
        <fullName evidence="1">Uncharacterized protein</fullName>
    </submittedName>
</protein>
<dbReference type="AlphaFoldDB" id="A0AB74K7N4"/>
<evidence type="ECO:0000313" key="2">
    <source>
        <dbReference type="Proteomes" id="UP000305362"/>
    </source>
</evidence>